<organism evidence="3">
    <name type="scientific">Caenorhabditis remanei</name>
    <name type="common">Caenorhabditis vulgaris</name>
    <dbReference type="NCBI Taxonomy" id="31234"/>
    <lineage>
        <taxon>Eukaryota</taxon>
        <taxon>Metazoa</taxon>
        <taxon>Ecdysozoa</taxon>
        <taxon>Nematoda</taxon>
        <taxon>Chromadorea</taxon>
        <taxon>Rhabditida</taxon>
        <taxon>Rhabditina</taxon>
        <taxon>Rhabditomorpha</taxon>
        <taxon>Rhabditoidea</taxon>
        <taxon>Rhabditidae</taxon>
        <taxon>Peloderinae</taxon>
        <taxon>Caenorhabditis</taxon>
    </lineage>
</organism>
<proteinExistence type="predicted"/>
<name>E3N3J7_CAERE</name>
<protein>
    <recommendedName>
        <fullName evidence="1">Sdz-33 F-box domain-containing protein</fullName>
    </recommendedName>
</protein>
<dbReference type="Proteomes" id="UP000008281">
    <property type="component" value="Unassembled WGS sequence"/>
</dbReference>
<dbReference type="OrthoDB" id="5908737at2759"/>
<dbReference type="PANTHER" id="PTHR21503:SF52">
    <property type="entry name" value="F-BOX DOMAIN-CONTAINING PROTEIN"/>
    <property type="match status" value="1"/>
</dbReference>
<reference evidence="2" key="1">
    <citation type="submission" date="2007-07" db="EMBL/GenBank/DDBJ databases">
        <title>PCAP assembly of the Caenorhabditis remanei genome.</title>
        <authorList>
            <consortium name="The Caenorhabditis remanei Sequencing Consortium"/>
            <person name="Wilson R.K."/>
        </authorList>
    </citation>
    <scope>NUCLEOTIDE SEQUENCE [LARGE SCALE GENOMIC DNA]</scope>
    <source>
        <strain evidence="2">PB4641</strain>
    </source>
</reference>
<evidence type="ECO:0000259" key="1">
    <source>
        <dbReference type="Pfam" id="PF07735"/>
    </source>
</evidence>
<dbReference type="InterPro" id="IPR012885">
    <property type="entry name" value="F-box_Sdz-33"/>
</dbReference>
<sequence length="101" mass="11265">MSSDWFTLESLLACTCNTITLLQSNLGNNDLNEVLKKWKAGGFPSLKYLSIHSQCITYNRTTILRMNSKELAGIVMQTVDGAKKATLKIIGRSFEMCVTPF</sequence>
<dbReference type="HOGENOM" id="CLU_028840_6_1_1"/>
<evidence type="ECO:0000313" key="2">
    <source>
        <dbReference type="EMBL" id="EFO85062.1"/>
    </source>
</evidence>
<gene>
    <name evidence="2" type="ORF">CRE_22050</name>
</gene>
<accession>E3N3J7</accession>
<evidence type="ECO:0000313" key="3">
    <source>
        <dbReference type="Proteomes" id="UP000008281"/>
    </source>
</evidence>
<dbReference type="Pfam" id="PF07735">
    <property type="entry name" value="FBA_2"/>
    <property type="match status" value="1"/>
</dbReference>
<dbReference type="PANTHER" id="PTHR21503">
    <property type="entry name" value="F-BOX-CONTAINING HYPOTHETICAL PROTEIN C.ELEGANS"/>
    <property type="match status" value="1"/>
</dbReference>
<dbReference type="EMBL" id="DS268519">
    <property type="protein sequence ID" value="EFO85062.1"/>
    <property type="molecule type" value="Genomic_DNA"/>
</dbReference>
<dbReference type="InParanoid" id="E3N3J7"/>
<feature type="domain" description="Sdz-33 F-box" evidence="1">
    <location>
        <begin position="2"/>
        <end position="51"/>
    </location>
</feature>
<dbReference type="AlphaFoldDB" id="E3N3J7"/>
<keyword evidence="3" id="KW-1185">Reference proteome</keyword>